<sequence>MFRRPSGSGRAPLADTKSHAGQSDDGAAADRPGHGQQQPKRSHGSNAREGQTHAGQFNGGTIRFHPGKVHRQAVRDADVRRRSGPAERPGAGDHQRRSRSAAAGVGRGGGSVLCAAVVGIWRNRPSPRCPPRDGFYAAHRRLPHPEHDGTRAEQTDKPPRTGGHVRPQYCASSVRPARSTRVHEAASAIWL</sequence>
<feature type="region of interest" description="Disordered" evidence="1">
    <location>
        <begin position="134"/>
        <end position="176"/>
    </location>
</feature>
<reference evidence="2" key="1">
    <citation type="submission" date="2021-05" db="EMBL/GenBank/DDBJ databases">
        <authorList>
            <person name="Alioto T."/>
            <person name="Alioto T."/>
            <person name="Gomez Garrido J."/>
        </authorList>
    </citation>
    <scope>NUCLEOTIDE SEQUENCE</scope>
</reference>
<dbReference type="EMBL" id="HBUE01272839">
    <property type="protein sequence ID" value="CAG6564867.1"/>
    <property type="molecule type" value="Transcribed_RNA"/>
</dbReference>
<organism evidence="2">
    <name type="scientific">Culex pipiens</name>
    <name type="common">House mosquito</name>
    <dbReference type="NCBI Taxonomy" id="7175"/>
    <lineage>
        <taxon>Eukaryota</taxon>
        <taxon>Metazoa</taxon>
        <taxon>Ecdysozoa</taxon>
        <taxon>Arthropoda</taxon>
        <taxon>Hexapoda</taxon>
        <taxon>Insecta</taxon>
        <taxon>Pterygota</taxon>
        <taxon>Neoptera</taxon>
        <taxon>Endopterygota</taxon>
        <taxon>Diptera</taxon>
        <taxon>Nematocera</taxon>
        <taxon>Culicoidea</taxon>
        <taxon>Culicidae</taxon>
        <taxon>Culicinae</taxon>
        <taxon>Culicini</taxon>
        <taxon>Culex</taxon>
        <taxon>Culex</taxon>
    </lineage>
</organism>
<accession>A0A8D8DNY1</accession>
<dbReference type="EMBL" id="HBUE01167522">
    <property type="protein sequence ID" value="CAG6513400.1"/>
    <property type="molecule type" value="Transcribed_RNA"/>
</dbReference>
<protein>
    <submittedName>
        <fullName evidence="2">(northern house mosquito) hypothetical protein</fullName>
    </submittedName>
</protein>
<dbReference type="EMBL" id="HBUE01167521">
    <property type="protein sequence ID" value="CAG6513397.1"/>
    <property type="molecule type" value="Transcribed_RNA"/>
</dbReference>
<evidence type="ECO:0000256" key="1">
    <source>
        <dbReference type="SAM" id="MobiDB-lite"/>
    </source>
</evidence>
<feature type="compositionally biased region" description="Polar residues" evidence="1">
    <location>
        <begin position="35"/>
        <end position="55"/>
    </location>
</feature>
<dbReference type="EMBL" id="HBUE01272838">
    <property type="protein sequence ID" value="CAG6564864.1"/>
    <property type="molecule type" value="Transcribed_RNA"/>
</dbReference>
<feature type="compositionally biased region" description="Basic and acidic residues" evidence="1">
    <location>
        <begin position="73"/>
        <end position="95"/>
    </location>
</feature>
<feature type="compositionally biased region" description="Basic and acidic residues" evidence="1">
    <location>
        <begin position="143"/>
        <end position="159"/>
    </location>
</feature>
<evidence type="ECO:0000313" key="2">
    <source>
        <dbReference type="EMBL" id="CAG6513397.1"/>
    </source>
</evidence>
<feature type="region of interest" description="Disordered" evidence="1">
    <location>
        <begin position="1"/>
        <end position="108"/>
    </location>
</feature>
<proteinExistence type="predicted"/>
<dbReference type="AlphaFoldDB" id="A0A8D8DNY1"/>
<name>A0A8D8DNY1_CULPI</name>